<evidence type="ECO:0000256" key="7">
    <source>
        <dbReference type="PIRSR" id="PIRSR600715-1"/>
    </source>
</evidence>
<keyword evidence="3 9" id="KW-0808">Transferase</keyword>
<feature type="transmembrane region" description="Helical" evidence="8">
    <location>
        <begin position="65"/>
        <end position="82"/>
    </location>
</feature>
<dbReference type="EMBL" id="SIHJ01000001">
    <property type="protein sequence ID" value="TWT35961.1"/>
    <property type="molecule type" value="Genomic_DNA"/>
</dbReference>
<dbReference type="PANTHER" id="PTHR22926">
    <property type="entry name" value="PHOSPHO-N-ACETYLMURAMOYL-PENTAPEPTIDE-TRANSFERASE"/>
    <property type="match status" value="1"/>
</dbReference>
<keyword evidence="7" id="KW-0460">Magnesium</keyword>
<comment type="caution">
    <text evidence="9">The sequence shown here is derived from an EMBL/GenBank/DDBJ whole genome shotgun (WGS) entry which is preliminary data.</text>
</comment>
<comment type="cofactor">
    <cofactor evidence="7">
        <name>Mg(2+)</name>
        <dbReference type="ChEBI" id="CHEBI:18420"/>
    </cofactor>
</comment>
<dbReference type="GO" id="GO:0071555">
    <property type="term" value="P:cell wall organization"/>
    <property type="evidence" value="ECO:0007669"/>
    <property type="project" value="TreeGrafter"/>
</dbReference>
<dbReference type="CDD" id="cd06853">
    <property type="entry name" value="GT_WecA_like"/>
    <property type="match status" value="1"/>
</dbReference>
<feature type="transmembrane region" description="Helical" evidence="8">
    <location>
        <begin position="199"/>
        <end position="218"/>
    </location>
</feature>
<evidence type="ECO:0000313" key="9">
    <source>
        <dbReference type="EMBL" id="TWT35961.1"/>
    </source>
</evidence>
<evidence type="ECO:0000256" key="2">
    <source>
        <dbReference type="ARBA" id="ARBA00022475"/>
    </source>
</evidence>
<feature type="transmembrane region" description="Helical" evidence="8">
    <location>
        <begin position="270"/>
        <end position="299"/>
    </location>
</feature>
<keyword evidence="5 8" id="KW-1133">Transmembrane helix</keyword>
<evidence type="ECO:0000256" key="1">
    <source>
        <dbReference type="ARBA" id="ARBA00004651"/>
    </source>
</evidence>
<dbReference type="GO" id="GO:0044038">
    <property type="term" value="P:cell wall macromolecule biosynthetic process"/>
    <property type="evidence" value="ECO:0007669"/>
    <property type="project" value="TreeGrafter"/>
</dbReference>
<dbReference type="PANTHER" id="PTHR22926:SF3">
    <property type="entry name" value="UNDECAPRENYL-PHOSPHATE ALPHA-N-ACETYLGLUCOSAMINYL 1-PHOSPHATE TRANSFERASE"/>
    <property type="match status" value="1"/>
</dbReference>
<name>A0A5C5VCF8_9BACT</name>
<accession>A0A5C5VCF8</accession>
<feature type="binding site" evidence="7">
    <location>
        <position position="203"/>
    </location>
    <ligand>
        <name>Mg(2+)</name>
        <dbReference type="ChEBI" id="CHEBI:18420"/>
    </ligand>
</feature>
<feature type="transmembrane region" description="Helical" evidence="8">
    <location>
        <begin position="94"/>
        <end position="114"/>
    </location>
</feature>
<feature type="transmembrane region" description="Helical" evidence="8">
    <location>
        <begin position="33"/>
        <end position="53"/>
    </location>
</feature>
<keyword evidence="10" id="KW-1185">Reference proteome</keyword>
<dbReference type="Proteomes" id="UP000316714">
    <property type="component" value="Unassembled WGS sequence"/>
</dbReference>
<evidence type="ECO:0000256" key="4">
    <source>
        <dbReference type="ARBA" id="ARBA00022692"/>
    </source>
</evidence>
<gene>
    <name evidence="9" type="ORF">KOR34_08580</name>
</gene>
<dbReference type="GO" id="GO:0005886">
    <property type="term" value="C:plasma membrane"/>
    <property type="evidence" value="ECO:0007669"/>
    <property type="project" value="UniProtKB-SubCell"/>
</dbReference>
<feature type="transmembrane region" description="Helical" evidence="8">
    <location>
        <begin position="230"/>
        <end position="249"/>
    </location>
</feature>
<feature type="transmembrane region" description="Helical" evidence="8">
    <location>
        <begin position="305"/>
        <end position="324"/>
    </location>
</feature>
<feature type="transmembrane region" description="Helical" evidence="8">
    <location>
        <begin position="126"/>
        <end position="145"/>
    </location>
</feature>
<protein>
    <submittedName>
        <fullName evidence="9">WecA-like glycosyltransferase</fullName>
        <ecNumber evidence="9">2.7.8.33</ecNumber>
    </submittedName>
</protein>
<dbReference type="Pfam" id="PF00953">
    <property type="entry name" value="Glycos_transf_4"/>
    <property type="match status" value="1"/>
</dbReference>
<dbReference type="GO" id="GO:0009103">
    <property type="term" value="P:lipopolysaccharide biosynthetic process"/>
    <property type="evidence" value="ECO:0007669"/>
    <property type="project" value="TreeGrafter"/>
</dbReference>
<evidence type="ECO:0000256" key="5">
    <source>
        <dbReference type="ARBA" id="ARBA00022989"/>
    </source>
</evidence>
<evidence type="ECO:0000256" key="3">
    <source>
        <dbReference type="ARBA" id="ARBA00022679"/>
    </source>
</evidence>
<comment type="subcellular location">
    <subcellularLocation>
        <location evidence="1">Cell membrane</location>
        <topology evidence="1">Multi-pass membrane protein</topology>
    </subcellularLocation>
</comment>
<dbReference type="AlphaFoldDB" id="A0A5C5VCF8"/>
<sequence>MALTRFIATTFRRLSLIDRPDGDRKLQTESVPLGGGIAVACAVAITLSLASIWGGLAGDPSWNGFYVGLLPAAAVLLLVGVIDDFVGMTGIYKLLGQFLAATLLAVGGAHFEYISLAGVGVELGDMAIPFAIFFCLGAINAFNLIDGSDAFASSVGAVVCLTMGLISLGRGHVAGAALSFAVAGALIGFLRYNWPPAKIYLGDTGSMLIGLVVSYVSISCSIKEQAVVAIAVPVALCAIPIFDAAAALLRRVLTGQSVFAADRGHFHHSLILRGLSVSQAAAVAALLTSVTCAGALASYATNNEAYAILSVFAVFGALASLRVFGHTELSLLLHQVAKRFRSLRKRSSAADQTDQTHHSIQLQGQRAWRDLWQAMCERAPSYDVRGMRMTINIPRLHEHFYASWEDSSAKAGPNEWSIVVPLNYQGVMVGKVSLKGRPSTAGLESMRDVIDFLEPIEQQLASLIEAAPEASSPAPAAVDRKAIAVS</sequence>
<keyword evidence="6 8" id="KW-0472">Membrane</keyword>
<feature type="binding site" evidence="7">
    <location>
        <position position="143"/>
    </location>
    <ligand>
        <name>Mg(2+)</name>
        <dbReference type="ChEBI" id="CHEBI:18420"/>
    </ligand>
</feature>
<organism evidence="9 10">
    <name type="scientific">Posidoniimonas corsicana</name>
    <dbReference type="NCBI Taxonomy" id="1938618"/>
    <lineage>
        <taxon>Bacteria</taxon>
        <taxon>Pseudomonadati</taxon>
        <taxon>Planctomycetota</taxon>
        <taxon>Planctomycetia</taxon>
        <taxon>Pirellulales</taxon>
        <taxon>Lacipirellulaceae</taxon>
        <taxon>Posidoniimonas</taxon>
    </lineage>
</organism>
<keyword evidence="4 8" id="KW-0812">Transmembrane</keyword>
<dbReference type="GO" id="GO:0046872">
    <property type="term" value="F:metal ion binding"/>
    <property type="evidence" value="ECO:0007669"/>
    <property type="project" value="UniProtKB-KW"/>
</dbReference>
<reference evidence="9 10" key="1">
    <citation type="submission" date="2019-02" db="EMBL/GenBank/DDBJ databases">
        <title>Deep-cultivation of Planctomycetes and their phenomic and genomic characterization uncovers novel biology.</title>
        <authorList>
            <person name="Wiegand S."/>
            <person name="Jogler M."/>
            <person name="Boedeker C."/>
            <person name="Pinto D."/>
            <person name="Vollmers J."/>
            <person name="Rivas-Marin E."/>
            <person name="Kohn T."/>
            <person name="Peeters S.H."/>
            <person name="Heuer A."/>
            <person name="Rast P."/>
            <person name="Oberbeckmann S."/>
            <person name="Bunk B."/>
            <person name="Jeske O."/>
            <person name="Meyerdierks A."/>
            <person name="Storesund J.E."/>
            <person name="Kallscheuer N."/>
            <person name="Luecker S."/>
            <person name="Lage O.M."/>
            <person name="Pohl T."/>
            <person name="Merkel B.J."/>
            <person name="Hornburger P."/>
            <person name="Mueller R.-W."/>
            <person name="Bruemmer F."/>
            <person name="Labrenz M."/>
            <person name="Spormann A.M."/>
            <person name="Op Den Camp H."/>
            <person name="Overmann J."/>
            <person name="Amann R."/>
            <person name="Jetten M.S.M."/>
            <person name="Mascher T."/>
            <person name="Medema M.H."/>
            <person name="Devos D.P."/>
            <person name="Kaster A.-K."/>
            <person name="Ovreas L."/>
            <person name="Rohde M."/>
            <person name="Galperin M.Y."/>
            <person name="Jogler C."/>
        </authorList>
    </citation>
    <scope>NUCLEOTIDE SEQUENCE [LARGE SCALE GENOMIC DNA]</scope>
    <source>
        <strain evidence="9 10">KOR34</strain>
    </source>
</reference>
<keyword evidence="2" id="KW-1003">Cell membrane</keyword>
<evidence type="ECO:0000313" key="10">
    <source>
        <dbReference type="Proteomes" id="UP000316714"/>
    </source>
</evidence>
<dbReference type="EC" id="2.7.8.33" evidence="9"/>
<proteinExistence type="predicted"/>
<dbReference type="InterPro" id="IPR000715">
    <property type="entry name" value="Glycosyl_transferase_4"/>
</dbReference>
<dbReference type="GO" id="GO:0036380">
    <property type="term" value="F:UDP-N-acetylglucosamine-undecaprenyl-phosphate N-acetylglucosaminephosphotransferase activity"/>
    <property type="evidence" value="ECO:0007669"/>
    <property type="project" value="UniProtKB-EC"/>
</dbReference>
<keyword evidence="7" id="KW-0479">Metal-binding</keyword>
<evidence type="ECO:0000256" key="8">
    <source>
        <dbReference type="SAM" id="Phobius"/>
    </source>
</evidence>
<evidence type="ECO:0000256" key="6">
    <source>
        <dbReference type="ARBA" id="ARBA00023136"/>
    </source>
</evidence>
<feature type="transmembrane region" description="Helical" evidence="8">
    <location>
        <begin position="174"/>
        <end position="192"/>
    </location>
</feature>